<organism evidence="1 2">
    <name type="scientific">Cytospora mali</name>
    <name type="common">Apple Valsa canker fungus</name>
    <name type="synonym">Valsa mali</name>
    <dbReference type="NCBI Taxonomy" id="578113"/>
    <lineage>
        <taxon>Eukaryota</taxon>
        <taxon>Fungi</taxon>
        <taxon>Dikarya</taxon>
        <taxon>Ascomycota</taxon>
        <taxon>Pezizomycotina</taxon>
        <taxon>Sordariomycetes</taxon>
        <taxon>Sordariomycetidae</taxon>
        <taxon>Diaporthales</taxon>
        <taxon>Cytosporaceae</taxon>
        <taxon>Cytospora</taxon>
    </lineage>
</organism>
<reference evidence="1" key="1">
    <citation type="submission" date="2014-12" db="EMBL/GenBank/DDBJ databases">
        <title>Genome Sequence of Valsa Canker Pathogens Uncovers a Specific Adaption of Colonization on Woody Bark.</title>
        <authorList>
            <person name="Yin Z."/>
            <person name="Liu H."/>
            <person name="Gao X."/>
            <person name="Li Z."/>
            <person name="Song N."/>
            <person name="Ke X."/>
            <person name="Dai Q."/>
            <person name="Wu Y."/>
            <person name="Sun Y."/>
            <person name="Xu J.-R."/>
            <person name="Kang Z.K."/>
            <person name="Wang L."/>
            <person name="Huang L."/>
        </authorList>
    </citation>
    <scope>NUCLEOTIDE SEQUENCE [LARGE SCALE GENOMIC DNA]</scope>
    <source>
        <strain evidence="1">03-8</strain>
    </source>
</reference>
<accession>A0A194VI46</accession>
<sequence>MVFPVSEDRDQEFQLMSLSDKIVDAGFVAGTGPCYTSLSNNGVDTVLGGPLADHVPEVGRRARDVASTTTGILTERRQVLSLALEAQRKMGNTIRDE</sequence>
<protein>
    <submittedName>
        <fullName evidence="1">Uncharacterized protein</fullName>
    </submittedName>
</protein>
<dbReference type="Proteomes" id="UP000078559">
    <property type="component" value="Unassembled WGS sequence"/>
</dbReference>
<dbReference type="AlphaFoldDB" id="A0A194VI46"/>
<evidence type="ECO:0000313" key="2">
    <source>
        <dbReference type="Proteomes" id="UP000078559"/>
    </source>
</evidence>
<evidence type="ECO:0000313" key="1">
    <source>
        <dbReference type="EMBL" id="KUI63667.1"/>
    </source>
</evidence>
<proteinExistence type="predicted"/>
<keyword evidence="2" id="KW-1185">Reference proteome</keyword>
<dbReference type="EMBL" id="KN796114">
    <property type="protein sequence ID" value="KUI63667.1"/>
    <property type="molecule type" value="Genomic_DNA"/>
</dbReference>
<gene>
    <name evidence="1" type="ORF">VM1G_12023</name>
</gene>
<name>A0A194VI46_CYTMA</name>